<evidence type="ECO:0000313" key="1">
    <source>
        <dbReference type="EMBL" id="KGP92240.1"/>
    </source>
</evidence>
<protein>
    <recommendedName>
        <fullName evidence="3">DUF2642 domain-containing protein</fullName>
    </recommendedName>
</protein>
<organism evidence="1 2">
    <name type="scientific">Pontibacillus chungwhensis BH030062</name>
    <dbReference type="NCBI Taxonomy" id="1385513"/>
    <lineage>
        <taxon>Bacteria</taxon>
        <taxon>Bacillati</taxon>
        <taxon>Bacillota</taxon>
        <taxon>Bacilli</taxon>
        <taxon>Bacillales</taxon>
        <taxon>Bacillaceae</taxon>
        <taxon>Pontibacillus</taxon>
    </lineage>
</organism>
<accession>A0A0A2VF24</accession>
<evidence type="ECO:0000313" key="2">
    <source>
        <dbReference type="Proteomes" id="UP000030153"/>
    </source>
</evidence>
<keyword evidence="2" id="KW-1185">Reference proteome</keyword>
<proteinExistence type="predicted"/>
<dbReference type="AlphaFoldDB" id="A0A0A2VF24"/>
<dbReference type="InterPro" id="IPR020139">
    <property type="entry name" value="DUF2642"/>
</dbReference>
<dbReference type="Proteomes" id="UP000030153">
    <property type="component" value="Unassembled WGS sequence"/>
</dbReference>
<reference evidence="1 2" key="1">
    <citation type="submission" date="2013-08" db="EMBL/GenBank/DDBJ databases">
        <title>Genome of Pontibacillus chungwhensis.</title>
        <authorList>
            <person name="Wang Q."/>
            <person name="Wang G."/>
        </authorList>
    </citation>
    <scope>NUCLEOTIDE SEQUENCE [LARGE SCALE GENOMIC DNA]</scope>
    <source>
        <strain evidence="1 2">BH030062</strain>
    </source>
</reference>
<sequence>MYYQHTDWREGWMTPQYQTLVDPFVIQRLQSVVGNELIIETTKDTTRGTLTEVQPDHIVLQIGDSTFFIRIQQIVSIMPL</sequence>
<evidence type="ECO:0008006" key="3">
    <source>
        <dbReference type="Google" id="ProtNLM"/>
    </source>
</evidence>
<gene>
    <name evidence="1" type="ORF">N780_01415</name>
</gene>
<dbReference type="RefSeq" id="WP_232299499.1">
    <property type="nucleotide sequence ID" value="NZ_AVBG01000003.1"/>
</dbReference>
<dbReference type="Pfam" id="PF10842">
    <property type="entry name" value="DUF2642"/>
    <property type="match status" value="1"/>
</dbReference>
<dbReference type="eggNOG" id="ENOG50339ME">
    <property type="taxonomic scope" value="Bacteria"/>
</dbReference>
<dbReference type="EMBL" id="AVBG01000003">
    <property type="protein sequence ID" value="KGP92240.1"/>
    <property type="molecule type" value="Genomic_DNA"/>
</dbReference>
<comment type="caution">
    <text evidence="1">The sequence shown here is derived from an EMBL/GenBank/DDBJ whole genome shotgun (WGS) entry which is preliminary data.</text>
</comment>
<name>A0A0A2VF24_9BACI</name>